<dbReference type="PROSITE" id="PS50255">
    <property type="entry name" value="CYTOCHROME_B5_2"/>
    <property type="match status" value="1"/>
</dbReference>
<comment type="similarity">
    <text evidence="13">In the C-terminal section; belongs to the FMN-dependent alpha-hydroxy acid dehydrogenase family.</text>
</comment>
<dbReference type="eggNOG" id="KOG0538">
    <property type="taxonomic scope" value="Eukaryota"/>
</dbReference>
<comment type="subcellular location">
    <subcellularLocation>
        <location evidence="3">Mitochondrion intermembrane space</location>
    </subcellularLocation>
</comment>
<dbReference type="SUPFAM" id="SSF51395">
    <property type="entry name" value="FMN-linked oxidoreductases"/>
    <property type="match status" value="1"/>
</dbReference>
<evidence type="ECO:0000256" key="2">
    <source>
        <dbReference type="ARBA" id="ARBA00001970"/>
    </source>
</evidence>
<dbReference type="GO" id="GO:0005758">
    <property type="term" value="C:mitochondrial intermembrane space"/>
    <property type="evidence" value="ECO:0007669"/>
    <property type="project" value="UniProtKB-SubCell"/>
</dbReference>
<evidence type="ECO:0000256" key="11">
    <source>
        <dbReference type="ARBA" id="ARBA00023128"/>
    </source>
</evidence>
<evidence type="ECO:0000259" key="17">
    <source>
        <dbReference type="PROSITE" id="PS50255"/>
    </source>
</evidence>
<proteinExistence type="inferred from homology"/>
<comment type="similarity">
    <text evidence="14">In the N-terminal section; belongs to the cytochrome b5 family.</text>
</comment>
<dbReference type="OrthoDB" id="1925334at2759"/>
<keyword evidence="10" id="KW-0408">Iron</keyword>
<keyword evidence="7" id="KW-0288">FMN</keyword>
<keyword evidence="20" id="KW-1185">Reference proteome</keyword>
<dbReference type="EC" id="1.1.2.3" evidence="15"/>
<dbReference type="PROSITE" id="PS00557">
    <property type="entry name" value="FMN_HYDROXY_ACID_DH_1"/>
    <property type="match status" value="1"/>
</dbReference>
<dbReference type="Proteomes" id="UP000006310">
    <property type="component" value="Chromosome 5"/>
</dbReference>
<dbReference type="InterPro" id="IPR013785">
    <property type="entry name" value="Aldolase_TIM"/>
</dbReference>
<name>J7RZJ9_HUIN7</name>
<keyword evidence="11" id="KW-0496">Mitochondrion</keyword>
<evidence type="ECO:0000256" key="1">
    <source>
        <dbReference type="ARBA" id="ARBA00001917"/>
    </source>
</evidence>
<evidence type="ECO:0000256" key="16">
    <source>
        <dbReference type="ARBA" id="ARBA00068515"/>
    </source>
</evidence>
<protein>
    <recommendedName>
        <fullName evidence="16">L-lactate dehydrogenase (cytochrome)</fullName>
        <ecNumber evidence="15">1.1.2.3</ecNumber>
    </recommendedName>
</protein>
<dbReference type="InterPro" id="IPR000262">
    <property type="entry name" value="FMN-dep_DH"/>
</dbReference>
<evidence type="ECO:0000256" key="8">
    <source>
        <dbReference type="ARBA" id="ARBA00022723"/>
    </source>
</evidence>
<dbReference type="KEGG" id="kng:KNAG_0E03880"/>
<evidence type="ECO:0000256" key="10">
    <source>
        <dbReference type="ARBA" id="ARBA00023004"/>
    </source>
</evidence>
<evidence type="ECO:0000256" key="6">
    <source>
        <dbReference type="ARBA" id="ARBA00022630"/>
    </source>
</evidence>
<dbReference type="InterPro" id="IPR037396">
    <property type="entry name" value="FMN_HAD"/>
</dbReference>
<sequence length="585" mass="64288">MLRASAIGRKFTVSAAHRTLALGIANRTIHRCSYSTGSPTTKSTTAKRRVKYFATATIIAGSILFYSQHERHNNFTNDSAVIPQRKVTAQEVLENNWTVIDGCVYDLSNFANTADPSAVRVIKSNGGKDITSIYFALFGKTSLDNDIFKKQYAIGILSGKMPSDRVVPKYSSETRDEVIRKEILKNSLPPLANIINVYDFENLASKFLPHQAWAYYSSGSDDEISLRENHSAYHRIFFKPRVLVDVSNVDTSTTLLGKKVDIPIFVAATALMQLGNPEKAEVNVAKGCGQAGLHIPQMISTFSSNSIEDITAAKSSDKQAQWFQLYVNGDRKVTKDLIQKVEALGLDALFVTVDVPLTGHREKDLKIKFSTADNGPSVAQKKKKDTKQDNGASKALTKFIDPSLSWNDIIEFKKHTKLPIVLKGIQRAEDVVKAAELGLAGVVISNHGGRQLDFARAPVEVLAESVPELEKRGLRSDNFELFIDGGIRRGTDILKALCLGAKGVGLGRPFMYANSCYGEEGVEKAISLLKEEVETSMRLLGVTSIDQLGPDLLDLSTLRNRSVSVARDSLFADTYKTPTLADFTE</sequence>
<dbReference type="eggNOG" id="KOG0537">
    <property type="taxonomic scope" value="Eukaryota"/>
</dbReference>
<dbReference type="OMA" id="RKYVQHA"/>
<accession>J7RZJ9</accession>
<reference evidence="20" key="2">
    <citation type="submission" date="2012-08" db="EMBL/GenBank/DDBJ databases">
        <title>Genome sequence of Kazachstania naganishii.</title>
        <authorList>
            <person name="Gordon J.L."/>
            <person name="Armisen D."/>
            <person name="Proux-Wera E."/>
            <person name="OhEigeartaigh S.S."/>
            <person name="Byrne K.P."/>
            <person name="Wolfe K.H."/>
        </authorList>
    </citation>
    <scope>NUCLEOTIDE SEQUENCE [LARGE SCALE GENOMIC DNA]</scope>
    <source>
        <strain evidence="20">ATCC MYA-139 / BCRC 22969 / CBS 8797 / CCRC 22969 / KCTC 17520 / NBRC 10181 / NCYC 3082</strain>
    </source>
</reference>
<dbReference type="InterPro" id="IPR036400">
    <property type="entry name" value="Cyt_B5-like_heme/steroid_sf"/>
</dbReference>
<dbReference type="PROSITE" id="PS51349">
    <property type="entry name" value="FMN_HYDROXY_ACID_DH_2"/>
    <property type="match status" value="1"/>
</dbReference>
<dbReference type="GO" id="GO:0004460">
    <property type="term" value="F:L-lactate dehydrogenase (cytochrome) activity"/>
    <property type="evidence" value="ECO:0007669"/>
    <property type="project" value="UniProtKB-EC"/>
</dbReference>
<dbReference type="Pfam" id="PF00173">
    <property type="entry name" value="Cyt-b5"/>
    <property type="match status" value="1"/>
</dbReference>
<evidence type="ECO:0000256" key="7">
    <source>
        <dbReference type="ARBA" id="ARBA00022643"/>
    </source>
</evidence>
<reference evidence="19 20" key="1">
    <citation type="journal article" date="2011" name="Proc. Natl. Acad. Sci. U.S.A.">
        <title>Evolutionary erosion of yeast sex chromosomes by mating-type switching accidents.</title>
        <authorList>
            <person name="Gordon J.L."/>
            <person name="Armisen D."/>
            <person name="Proux-Wera E."/>
            <person name="Oheigeartaigh S.S."/>
            <person name="Byrne K.P."/>
            <person name="Wolfe K.H."/>
        </authorList>
    </citation>
    <scope>NUCLEOTIDE SEQUENCE [LARGE SCALE GENOMIC DNA]</scope>
    <source>
        <strain evidence="20">ATCC MYA-139 / BCRC 22969 / CBS 8797 / CCRC 22969 / KCTC 17520 / NBRC 10181 / NCYC 3082</strain>
    </source>
</reference>
<evidence type="ECO:0000256" key="9">
    <source>
        <dbReference type="ARBA" id="ARBA00023002"/>
    </source>
</evidence>
<dbReference type="PANTHER" id="PTHR10578:SF148">
    <property type="entry name" value="L-LACTATE DEHYDROGENASE (CYTOCHROME)"/>
    <property type="match status" value="1"/>
</dbReference>
<dbReference type="SMART" id="SM01117">
    <property type="entry name" value="Cyt-b5"/>
    <property type="match status" value="1"/>
</dbReference>
<dbReference type="RefSeq" id="XP_022464888.1">
    <property type="nucleotide sequence ID" value="XM_022608387.1"/>
</dbReference>
<comment type="cofactor">
    <cofactor evidence="2">
        <name>heme b</name>
        <dbReference type="ChEBI" id="CHEBI:60344"/>
    </cofactor>
</comment>
<keyword evidence="9" id="KW-0560">Oxidoreductase</keyword>
<dbReference type="Pfam" id="PF01070">
    <property type="entry name" value="FMN_dh"/>
    <property type="match status" value="1"/>
</dbReference>
<evidence type="ECO:0000256" key="14">
    <source>
        <dbReference type="ARBA" id="ARBA00061589"/>
    </source>
</evidence>
<dbReference type="GO" id="GO:0006089">
    <property type="term" value="P:lactate metabolic process"/>
    <property type="evidence" value="ECO:0007669"/>
    <property type="project" value="TreeGrafter"/>
</dbReference>
<evidence type="ECO:0000313" key="19">
    <source>
        <dbReference type="EMBL" id="CCK70642.1"/>
    </source>
</evidence>
<keyword evidence="6" id="KW-0285">Flavoprotein</keyword>
<organism evidence="19 20">
    <name type="scientific">Huiozyma naganishii (strain ATCC MYA-139 / BCRC 22969 / CBS 8797 / KCTC 17520 / NBRC 10181 / NCYC 3082 / Yp74L-3)</name>
    <name type="common">Yeast</name>
    <name type="synonym">Kazachstania naganishii</name>
    <dbReference type="NCBI Taxonomy" id="1071383"/>
    <lineage>
        <taxon>Eukaryota</taxon>
        <taxon>Fungi</taxon>
        <taxon>Dikarya</taxon>
        <taxon>Ascomycota</taxon>
        <taxon>Saccharomycotina</taxon>
        <taxon>Saccharomycetes</taxon>
        <taxon>Saccharomycetales</taxon>
        <taxon>Saccharomycetaceae</taxon>
        <taxon>Huiozyma</taxon>
    </lineage>
</organism>
<dbReference type="GO" id="GO:0046872">
    <property type="term" value="F:metal ion binding"/>
    <property type="evidence" value="ECO:0007669"/>
    <property type="project" value="UniProtKB-KW"/>
</dbReference>
<dbReference type="EMBL" id="HE978318">
    <property type="protein sequence ID" value="CCK70642.1"/>
    <property type="molecule type" value="Genomic_DNA"/>
</dbReference>
<evidence type="ECO:0000313" key="20">
    <source>
        <dbReference type="Proteomes" id="UP000006310"/>
    </source>
</evidence>
<evidence type="ECO:0000256" key="13">
    <source>
        <dbReference type="ARBA" id="ARBA00061137"/>
    </source>
</evidence>
<comment type="subunit">
    <text evidence="4">Homotetramer.</text>
</comment>
<dbReference type="AlphaFoldDB" id="J7RZJ9"/>
<dbReference type="InterPro" id="IPR001199">
    <property type="entry name" value="Cyt_B5-like_heme/steroid-bd"/>
</dbReference>
<keyword evidence="8" id="KW-0479">Metal-binding</keyword>
<dbReference type="STRING" id="1071383.J7RZJ9"/>
<dbReference type="InterPro" id="IPR008259">
    <property type="entry name" value="FMN_hydac_DH_AS"/>
</dbReference>
<comment type="cofactor">
    <cofactor evidence="1">
        <name>FMN</name>
        <dbReference type="ChEBI" id="CHEBI:58210"/>
    </cofactor>
</comment>
<feature type="domain" description="FMN hydroxy acid dehydrogenase" evidence="18">
    <location>
        <begin position="189"/>
        <end position="558"/>
    </location>
</feature>
<gene>
    <name evidence="19" type="primary">KNAG0E03880</name>
    <name evidence="19" type="ordered locus">KNAG_0E03880</name>
</gene>
<dbReference type="FunFam" id="3.20.20.70:FF:000062">
    <property type="entry name" value="Cytochrome b2, mitochondrial, putative"/>
    <property type="match status" value="1"/>
</dbReference>
<comment type="catalytic activity">
    <reaction evidence="12">
        <text>(S)-lactate + 2 Fe(III)-[cytochrome c] = 2 Fe(II)-[cytochrome c] + pyruvate + 2 H(+)</text>
        <dbReference type="Rhea" id="RHEA:19909"/>
        <dbReference type="Rhea" id="RHEA-COMP:10350"/>
        <dbReference type="Rhea" id="RHEA-COMP:14399"/>
        <dbReference type="ChEBI" id="CHEBI:15361"/>
        <dbReference type="ChEBI" id="CHEBI:15378"/>
        <dbReference type="ChEBI" id="CHEBI:16651"/>
        <dbReference type="ChEBI" id="CHEBI:29033"/>
        <dbReference type="ChEBI" id="CHEBI:29034"/>
        <dbReference type="EC" id="1.1.2.3"/>
    </reaction>
    <physiologicalReaction direction="left-to-right" evidence="12">
        <dbReference type="Rhea" id="RHEA:19910"/>
    </physiologicalReaction>
</comment>
<dbReference type="InterPro" id="IPR037458">
    <property type="entry name" value="L-MDH/L-LDH_FMN-bd"/>
</dbReference>
<keyword evidence="5" id="KW-0349">Heme</keyword>
<evidence type="ECO:0000256" key="15">
    <source>
        <dbReference type="ARBA" id="ARBA00066458"/>
    </source>
</evidence>
<evidence type="ECO:0000256" key="12">
    <source>
        <dbReference type="ARBA" id="ARBA00052399"/>
    </source>
</evidence>
<evidence type="ECO:0000256" key="3">
    <source>
        <dbReference type="ARBA" id="ARBA00004569"/>
    </source>
</evidence>
<evidence type="ECO:0000259" key="18">
    <source>
        <dbReference type="PROSITE" id="PS51349"/>
    </source>
</evidence>
<dbReference type="SUPFAM" id="SSF55856">
    <property type="entry name" value="Cytochrome b5-like heme/steroid binding domain"/>
    <property type="match status" value="1"/>
</dbReference>
<dbReference type="Gene3D" id="3.20.20.70">
    <property type="entry name" value="Aldolase class I"/>
    <property type="match status" value="1"/>
</dbReference>
<dbReference type="GeneID" id="34526342"/>
<evidence type="ECO:0000256" key="4">
    <source>
        <dbReference type="ARBA" id="ARBA00011881"/>
    </source>
</evidence>
<dbReference type="PANTHER" id="PTHR10578">
    <property type="entry name" value="S -2-HYDROXY-ACID OXIDASE-RELATED"/>
    <property type="match status" value="1"/>
</dbReference>
<dbReference type="CDD" id="cd02922">
    <property type="entry name" value="FCB2_FMN"/>
    <property type="match status" value="1"/>
</dbReference>
<dbReference type="Gene3D" id="3.10.120.10">
    <property type="entry name" value="Cytochrome b5-like heme/steroid binding domain"/>
    <property type="match status" value="1"/>
</dbReference>
<feature type="domain" description="Cytochrome b5 heme-binding" evidence="17">
    <location>
        <begin position="61"/>
        <end position="158"/>
    </location>
</feature>
<evidence type="ECO:0000256" key="5">
    <source>
        <dbReference type="ARBA" id="ARBA00022617"/>
    </source>
</evidence>
<dbReference type="HOGENOM" id="CLU_020639_1_1_1"/>